<dbReference type="PROSITE" id="PS51257">
    <property type="entry name" value="PROKAR_LIPOPROTEIN"/>
    <property type="match status" value="1"/>
</dbReference>
<dbReference type="STRING" id="322095.HMPREF3185_00301"/>
<dbReference type="Gene3D" id="2.60.40.3620">
    <property type="match status" value="4"/>
</dbReference>
<dbReference type="Proteomes" id="UP000070224">
    <property type="component" value="Unassembled WGS sequence"/>
</dbReference>
<dbReference type="PATRIC" id="fig|322095.3.peg.299"/>
<gene>
    <name evidence="2" type="ORF">HMPREF3185_00301</name>
</gene>
<proteinExistence type="predicted"/>
<dbReference type="OrthoDB" id="975117at2"/>
<keyword evidence="3" id="KW-1185">Reference proteome</keyword>
<evidence type="ECO:0000313" key="2">
    <source>
        <dbReference type="EMBL" id="KXB77960.1"/>
    </source>
</evidence>
<protein>
    <recommendedName>
        <fullName evidence="1">Outer membrane protein SusF/SusE-like C-terminal domain-containing protein</fullName>
    </recommendedName>
</protein>
<reference evidence="3" key="1">
    <citation type="submission" date="2016-01" db="EMBL/GenBank/DDBJ databases">
        <authorList>
            <person name="Mitreva M."/>
            <person name="Pepin K.H."/>
            <person name="Mihindukulasuriya K.A."/>
            <person name="Fulton R."/>
            <person name="Fronick C."/>
            <person name="O'Laughlin M."/>
            <person name="Miner T."/>
            <person name="Herter B."/>
            <person name="Rosa B.A."/>
            <person name="Cordes M."/>
            <person name="Tomlinson C."/>
            <person name="Wollam A."/>
            <person name="Palsikar V.B."/>
            <person name="Mardis E.R."/>
            <person name="Wilson R.K."/>
        </authorList>
    </citation>
    <scope>NUCLEOTIDE SEQUENCE [LARGE SCALE GENOMIC DNA]</scope>
    <source>
        <strain evidence="3">KA00683</strain>
    </source>
</reference>
<dbReference type="Pfam" id="PF16411">
    <property type="entry name" value="SusF_SusE"/>
    <property type="match status" value="1"/>
</dbReference>
<comment type="caution">
    <text evidence="2">The sequence shown here is derived from an EMBL/GenBank/DDBJ whole genome shotgun (WGS) entry which is preliminary data.</text>
</comment>
<name>A0A134BDK6_9PORP</name>
<feature type="domain" description="Outer membrane protein SusF/SusE-like C-terminal" evidence="1">
    <location>
        <begin position="43"/>
        <end position="147"/>
    </location>
</feature>
<organism evidence="2 3">
    <name type="scientific">Porphyromonas somerae</name>
    <dbReference type="NCBI Taxonomy" id="322095"/>
    <lineage>
        <taxon>Bacteria</taxon>
        <taxon>Pseudomonadati</taxon>
        <taxon>Bacteroidota</taxon>
        <taxon>Bacteroidia</taxon>
        <taxon>Bacteroidales</taxon>
        <taxon>Porphyromonadaceae</taxon>
        <taxon>Porphyromonas</taxon>
    </lineage>
</organism>
<dbReference type="RefSeq" id="WP_060934868.1">
    <property type="nucleotide sequence ID" value="NZ_KQ960414.1"/>
</dbReference>
<evidence type="ECO:0000259" key="1">
    <source>
        <dbReference type="Pfam" id="PF16411"/>
    </source>
</evidence>
<dbReference type="InterPro" id="IPR032187">
    <property type="entry name" value="SusF/SusE-like_C"/>
</dbReference>
<accession>A0A134BDK6</accession>
<dbReference type="EMBL" id="LSDK01000021">
    <property type="protein sequence ID" value="KXB77960.1"/>
    <property type="molecule type" value="Genomic_DNA"/>
</dbReference>
<dbReference type="AlphaFoldDB" id="A0A134BDK6"/>
<sequence length="519" mass="55396">MNRIFKYGIWALAVLAVPAVLQSCHDDKDIVVIDEELPLKVDHLYMVGDATPAGWSIDNPAELVRDASNKFVFTYHGRLAAGELKFPLAKGDWGATFIYAPKANTEINSKGVAESGISVRRGGDDTKWKVTESGTYLLTINLRERTIQAVYEGAEPVTPITTSTLGFIGDATPAGWSTTEATAFTKTSDSPLQFTYEGALKTGEFKLVSDATVLKDYAGPYIQAPEAGVTLNHEGVSKQGMVSGGADNKWTVTEAGTYKLVFDVTNRTIKVESFTAAPKSDPWKTETLYALGDAANGWNIGEALAFKKVGEHKFVYAGELKAGALKLMATNTGGFDDVAKDWFYASAADVEISDATTSALDVVAGTNKSADNKWKVTKAGNYVLTIDMKAHKLTAEYVGGVSTSIATAEARLVGDATPKGWDIKGTAMTKSSSSPLEFSWQGALGTGEFKVALTSTNDDFSGDWLQAPQADTEVNASGISAGDVVKGGADHKWKVTQAGTYKITINFSTKKINVTYIGA</sequence>
<dbReference type="GO" id="GO:2001070">
    <property type="term" value="F:starch binding"/>
    <property type="evidence" value="ECO:0007669"/>
    <property type="project" value="InterPro"/>
</dbReference>
<dbReference type="GO" id="GO:0019867">
    <property type="term" value="C:outer membrane"/>
    <property type="evidence" value="ECO:0007669"/>
    <property type="project" value="InterPro"/>
</dbReference>
<evidence type="ECO:0000313" key="3">
    <source>
        <dbReference type="Proteomes" id="UP000070224"/>
    </source>
</evidence>